<dbReference type="eggNOG" id="ENOG5032WSU">
    <property type="taxonomic scope" value="Bacteria"/>
</dbReference>
<protein>
    <submittedName>
        <fullName evidence="2">Uncharacterized protein</fullName>
    </submittedName>
</protein>
<evidence type="ECO:0000256" key="1">
    <source>
        <dbReference type="SAM" id="MobiDB-lite"/>
    </source>
</evidence>
<feature type="region of interest" description="Disordered" evidence="1">
    <location>
        <begin position="76"/>
        <end position="96"/>
    </location>
</feature>
<name>A0A016XJG2_9BURK</name>
<dbReference type="AlphaFoldDB" id="A0A016XJG2"/>
<evidence type="ECO:0000313" key="2">
    <source>
        <dbReference type="EMBL" id="EYC52020.1"/>
    </source>
</evidence>
<dbReference type="Proteomes" id="UP000023268">
    <property type="component" value="Unassembled WGS sequence"/>
</dbReference>
<evidence type="ECO:0000313" key="3">
    <source>
        <dbReference type="Proteomes" id="UP000023268"/>
    </source>
</evidence>
<dbReference type="EMBL" id="JEMG01000001">
    <property type="protein sequence ID" value="EYC52020.1"/>
    <property type="molecule type" value="Genomic_DNA"/>
</dbReference>
<proteinExistence type="predicted"/>
<accession>A0A016XJG2</accession>
<reference evidence="2 3" key="1">
    <citation type="submission" date="2014-02" db="EMBL/GenBank/DDBJ databases">
        <title>Draft Genome of Hylemonella gracilis isolated from the Niagara River.</title>
        <authorList>
            <person name="Pawlowski D.R."/>
            <person name="Koudelka G.B."/>
        </authorList>
    </citation>
    <scope>NUCLEOTIDE SEQUENCE [LARGE SCALE GENOMIC DNA]</scope>
    <source>
        <strain evidence="2 3">Niagara R</strain>
    </source>
</reference>
<sequence>MKAVPEAVEQFVGQVIKRPGGYYWSLADADGKEGREYGPYDTFGEAQADMEAAADLDAPEPGESLQEAESELGIADWIDPETGEPAEGLSRPHLDD</sequence>
<organism evidence="2 3">
    <name type="scientific">Hylemonella gracilis str. Niagara R</name>
    <dbReference type="NCBI Taxonomy" id="1458275"/>
    <lineage>
        <taxon>Bacteria</taxon>
        <taxon>Pseudomonadati</taxon>
        <taxon>Pseudomonadota</taxon>
        <taxon>Betaproteobacteria</taxon>
        <taxon>Burkholderiales</taxon>
        <taxon>Comamonadaceae</taxon>
        <taxon>Hylemonella</taxon>
    </lineage>
</organism>
<dbReference type="OrthoDB" id="8911932at2"/>
<comment type="caution">
    <text evidence="2">The sequence shown here is derived from an EMBL/GenBank/DDBJ whole genome shotgun (WGS) entry which is preliminary data.</text>
</comment>
<gene>
    <name evidence="2" type="ORF">AZ34_13765</name>
</gene>